<reference evidence="2" key="1">
    <citation type="submission" date="2018-05" db="EMBL/GenBank/DDBJ databases">
        <title>Leptospira yasudae sp. nov. and Leptospira stimsonii sp. nov., two pathogenic species of the genus Leptospira isolated from environmental sources.</title>
        <authorList>
            <person name="Casanovas-Massana A."/>
            <person name="Hamond C."/>
            <person name="Santos L.A."/>
            <person name="Hacker K.P."/>
            <person name="Balassiano I."/>
            <person name="Medeiros M.A."/>
            <person name="Reis M.G."/>
            <person name="Ko A.I."/>
            <person name="Wunder E.A."/>
        </authorList>
    </citation>
    <scope>NUCLEOTIDE SEQUENCE [LARGE SCALE GENOMIC DNA]</scope>
    <source>
        <strain evidence="2">Yale</strain>
    </source>
</reference>
<proteinExistence type="predicted"/>
<comment type="caution">
    <text evidence="1">The sequence shown here is derived from an EMBL/GenBank/DDBJ whole genome shotgun (WGS) entry which is preliminary data.</text>
</comment>
<evidence type="ECO:0000313" key="2">
    <source>
        <dbReference type="Proteomes" id="UP000265798"/>
    </source>
</evidence>
<dbReference type="EMBL" id="QHCT01000006">
    <property type="protein sequence ID" value="RHX87096.1"/>
    <property type="molecule type" value="Genomic_DNA"/>
</dbReference>
<protein>
    <submittedName>
        <fullName evidence="1">Uncharacterized protein</fullName>
    </submittedName>
</protein>
<dbReference type="AlphaFoldDB" id="A0A396Z035"/>
<sequence length="70" mass="8230">MNEYSENRKQKSEKSKTAVARFLVKKEKAPEITLEEWNESNLPQFHNQNLLGHIHIGFGFETNLNSRCIR</sequence>
<organism evidence="1 2">
    <name type="scientific">Leptospira stimsonii</name>
    <dbReference type="NCBI Taxonomy" id="2202203"/>
    <lineage>
        <taxon>Bacteria</taxon>
        <taxon>Pseudomonadati</taxon>
        <taxon>Spirochaetota</taxon>
        <taxon>Spirochaetia</taxon>
        <taxon>Leptospirales</taxon>
        <taxon>Leptospiraceae</taxon>
        <taxon>Leptospira</taxon>
    </lineage>
</organism>
<dbReference type="Proteomes" id="UP000265798">
    <property type="component" value="Unassembled WGS sequence"/>
</dbReference>
<evidence type="ECO:0000313" key="1">
    <source>
        <dbReference type="EMBL" id="RHX87096.1"/>
    </source>
</evidence>
<name>A0A396Z035_9LEPT</name>
<accession>A0A396Z035</accession>
<gene>
    <name evidence="1" type="ORF">DLM75_19210</name>
</gene>